<dbReference type="GO" id="GO:0005886">
    <property type="term" value="C:plasma membrane"/>
    <property type="evidence" value="ECO:0007669"/>
    <property type="project" value="UniProtKB-SubCell"/>
</dbReference>
<keyword evidence="6" id="KW-0868">Chloride</keyword>
<keyword evidence="6" id="KW-0406">Ion transport</keyword>
<evidence type="ECO:0000313" key="7">
    <source>
        <dbReference type="EMBL" id="RWS01540.1"/>
    </source>
</evidence>
<evidence type="ECO:0000256" key="3">
    <source>
        <dbReference type="ARBA" id="ARBA00022989"/>
    </source>
</evidence>
<dbReference type="EMBL" id="NCKU01009003">
    <property type="protein sequence ID" value="RWS01540.1"/>
    <property type="molecule type" value="Genomic_DNA"/>
</dbReference>
<comment type="caution">
    <text evidence="7">The sequence shown here is derived from an EMBL/GenBank/DDBJ whole genome shotgun (WGS) entry which is preliminary data.</text>
</comment>
<dbReference type="OrthoDB" id="201595at2759"/>
<dbReference type="InterPro" id="IPR000615">
    <property type="entry name" value="Bestrophin"/>
</dbReference>
<evidence type="ECO:0000313" key="8">
    <source>
        <dbReference type="Proteomes" id="UP000285301"/>
    </source>
</evidence>
<evidence type="ECO:0000256" key="6">
    <source>
        <dbReference type="RuleBase" id="RU363126"/>
    </source>
</evidence>
<dbReference type="InterPro" id="IPR021134">
    <property type="entry name" value="Bestrophin-like"/>
</dbReference>
<keyword evidence="2 6" id="KW-0812">Transmembrane</keyword>
<comment type="function">
    <text evidence="6">Forms chloride channels.</text>
</comment>
<dbReference type="PANTHER" id="PTHR10736">
    <property type="entry name" value="BESTROPHIN"/>
    <property type="match status" value="1"/>
</dbReference>
<dbReference type="Pfam" id="PF01062">
    <property type="entry name" value="Bestrophin"/>
    <property type="match status" value="1"/>
</dbReference>
<dbReference type="PANTHER" id="PTHR10736:SF0">
    <property type="entry name" value="BESTROPHIN HOMOLOG"/>
    <property type="match status" value="1"/>
</dbReference>
<organism evidence="7 8">
    <name type="scientific">Dinothrombium tinctorium</name>
    <dbReference type="NCBI Taxonomy" id="1965070"/>
    <lineage>
        <taxon>Eukaryota</taxon>
        <taxon>Metazoa</taxon>
        <taxon>Ecdysozoa</taxon>
        <taxon>Arthropoda</taxon>
        <taxon>Chelicerata</taxon>
        <taxon>Arachnida</taxon>
        <taxon>Acari</taxon>
        <taxon>Acariformes</taxon>
        <taxon>Trombidiformes</taxon>
        <taxon>Prostigmata</taxon>
        <taxon>Anystina</taxon>
        <taxon>Parasitengona</taxon>
        <taxon>Trombidioidea</taxon>
        <taxon>Trombidiidae</taxon>
        <taxon>Dinothrombium</taxon>
    </lineage>
</organism>
<keyword evidence="6" id="KW-0407">Ion channel</keyword>
<comment type="subcellular location">
    <subcellularLocation>
        <location evidence="6">Cell membrane</location>
        <topology evidence="6">Multi-pass membrane protein</topology>
    </subcellularLocation>
    <subcellularLocation>
        <location evidence="1">Membrane</location>
    </subcellularLocation>
</comment>
<keyword evidence="6" id="KW-1003">Cell membrane</keyword>
<evidence type="ECO:0000256" key="1">
    <source>
        <dbReference type="ARBA" id="ARBA00004370"/>
    </source>
</evidence>
<dbReference type="AlphaFoldDB" id="A0A443QEW1"/>
<feature type="non-terminal residue" evidence="7">
    <location>
        <position position="311"/>
    </location>
</feature>
<proteinExistence type="inferred from homology"/>
<name>A0A443QEW1_9ACAR</name>
<keyword evidence="4 6" id="KW-0472">Membrane</keyword>
<evidence type="ECO:0000256" key="2">
    <source>
        <dbReference type="ARBA" id="ARBA00022692"/>
    </source>
</evidence>
<feature type="transmembrane region" description="Helical" evidence="6">
    <location>
        <begin position="172"/>
        <end position="191"/>
    </location>
</feature>
<dbReference type="GO" id="GO:0034707">
    <property type="term" value="C:chloride channel complex"/>
    <property type="evidence" value="ECO:0007669"/>
    <property type="project" value="UniProtKB-KW"/>
</dbReference>
<sequence>MFVDSIPLSFILGFYVSFTATRWWNQYTAIPWPDKQVFIAIQIMNTIAMYVGGTDETSRILRRTLMRYLNLSFVLVLRSVSDPVKRRFPTYDHLVDAGFMTKHELELYLAVPSNEFNTFWVPCSWFVNLLREARHECRITDSPGLKLIMEEFNEFREKCGLIWSYDWVSIPLVYTQVVTIATYAFFIASIFGRQRLDPSNKAKSFFADYKDHKEELYIPIFTSLQLLLYMGLLKLGEQLINPFGDDDEDFELNWLIDRHMKVSLLGVDILNRKPPPLTKDIYFDKSEVKVPYTPGSLHQKKNFRGSMIRYR</sequence>
<protein>
    <recommendedName>
        <fullName evidence="6">Bestrophin homolog</fullName>
    </recommendedName>
</protein>
<evidence type="ECO:0000256" key="5">
    <source>
        <dbReference type="ARBA" id="ARBA00034769"/>
    </source>
</evidence>
<keyword evidence="8" id="KW-1185">Reference proteome</keyword>
<dbReference type="GO" id="GO:0005254">
    <property type="term" value="F:chloride channel activity"/>
    <property type="evidence" value="ECO:0007669"/>
    <property type="project" value="UniProtKB-KW"/>
</dbReference>
<keyword evidence="3 6" id="KW-1133">Transmembrane helix</keyword>
<comment type="similarity">
    <text evidence="5 6">Belongs to the anion channel-forming bestrophin (TC 1.A.46) family. Calcium-sensitive chloride channel subfamily.</text>
</comment>
<keyword evidence="6" id="KW-0869">Chloride channel</keyword>
<keyword evidence="6" id="KW-0813">Transport</keyword>
<accession>A0A443QEW1</accession>
<reference evidence="7 8" key="1">
    <citation type="journal article" date="2018" name="Gigascience">
        <title>Genomes of trombidid mites reveal novel predicted allergens and laterally-transferred genes associated with secondary metabolism.</title>
        <authorList>
            <person name="Dong X."/>
            <person name="Chaisiri K."/>
            <person name="Xia D."/>
            <person name="Armstrong S.D."/>
            <person name="Fang Y."/>
            <person name="Donnelly M.J."/>
            <person name="Kadowaki T."/>
            <person name="McGarry J.W."/>
            <person name="Darby A.C."/>
            <person name="Makepeace B.L."/>
        </authorList>
    </citation>
    <scope>NUCLEOTIDE SEQUENCE [LARGE SCALE GENOMIC DNA]</scope>
    <source>
        <strain evidence="7">UoL-WK</strain>
    </source>
</reference>
<comment type="caution">
    <text evidence="6">Lacks conserved residue(s) required for the propagation of feature annotation.</text>
</comment>
<dbReference type="Proteomes" id="UP000285301">
    <property type="component" value="Unassembled WGS sequence"/>
</dbReference>
<gene>
    <name evidence="7" type="ORF">B4U79_13833</name>
</gene>
<evidence type="ECO:0000256" key="4">
    <source>
        <dbReference type="ARBA" id="ARBA00023136"/>
    </source>
</evidence>